<dbReference type="EMBL" id="FNCZ01000021">
    <property type="protein sequence ID" value="SDI65107.1"/>
    <property type="molecule type" value="Genomic_DNA"/>
</dbReference>
<dbReference type="InterPro" id="IPR032774">
    <property type="entry name" value="WG_beta_rep"/>
</dbReference>
<protein>
    <submittedName>
        <fullName evidence="1">WG containing repeat-containing protein</fullName>
    </submittedName>
</protein>
<dbReference type="Pfam" id="PF14903">
    <property type="entry name" value="WG_beta_rep"/>
    <property type="match status" value="4"/>
</dbReference>
<dbReference type="SUPFAM" id="SSF69360">
    <property type="entry name" value="Cell wall binding repeat"/>
    <property type="match status" value="2"/>
</dbReference>
<dbReference type="PANTHER" id="PTHR37841:SF1">
    <property type="entry name" value="DUF3298 DOMAIN-CONTAINING PROTEIN"/>
    <property type="match status" value="1"/>
</dbReference>
<dbReference type="AlphaFoldDB" id="A0A1G8MB72"/>
<accession>A0A1G8MB72</accession>
<dbReference type="Proteomes" id="UP000199492">
    <property type="component" value="Unassembled WGS sequence"/>
</dbReference>
<name>A0A1G8MB72_9FLAO</name>
<keyword evidence="2" id="KW-1185">Reference proteome</keyword>
<sequence>MKTVNYIIILFFLISCSVDKTEIVPAKYNGKYGAINSKGKWLIEPTFDSINNFYNGFADTYKNEKQGLIDTEGKLVIDYEYDFIGLVENERVLVQTENHYNFADLKGNLISKTSFSDAEDFSEELASVQFNKNGKWGYIDINGNLKIDTLFSLAYEFKNGLAEVEIETIDTTTVNPKYIVLEPKLYDCTIDKSGKIIDTIEYKKKERKFPLIGSANTNTLGKLNRFGDTIMQMKYRAFGYPQGGFMWYKTNGKYGLADTTGTILIKPIYEDLTYFSNNGLAVAKRNGKYGYINNKGDIIIDFKYDDARGFKYDLAPVKINGKWGFIDSNGTFKIKPKFENIIGHFRKLNGKTERNYEYSEE</sequence>
<evidence type="ECO:0000313" key="2">
    <source>
        <dbReference type="Proteomes" id="UP000199492"/>
    </source>
</evidence>
<proteinExistence type="predicted"/>
<evidence type="ECO:0000313" key="1">
    <source>
        <dbReference type="EMBL" id="SDI65107.1"/>
    </source>
</evidence>
<reference evidence="2" key="1">
    <citation type="submission" date="2016-10" db="EMBL/GenBank/DDBJ databases">
        <authorList>
            <person name="Varghese N."/>
            <person name="Submissions S."/>
        </authorList>
    </citation>
    <scope>NUCLEOTIDE SEQUENCE [LARGE SCALE GENOMIC DNA]</scope>
    <source>
        <strain evidence="2">DSM 15363</strain>
    </source>
</reference>
<dbReference type="PROSITE" id="PS51257">
    <property type="entry name" value="PROKAR_LIPOPROTEIN"/>
    <property type="match status" value="1"/>
</dbReference>
<gene>
    <name evidence="1" type="ORF">SAMN04489796_1211</name>
</gene>
<dbReference type="PANTHER" id="PTHR37841">
    <property type="entry name" value="GLR2918 PROTEIN"/>
    <property type="match status" value="1"/>
</dbReference>
<organism evidence="1 2">
    <name type="scientific">Winogradskyella thalassocola</name>
    <dbReference type="NCBI Taxonomy" id="262004"/>
    <lineage>
        <taxon>Bacteria</taxon>
        <taxon>Pseudomonadati</taxon>
        <taxon>Bacteroidota</taxon>
        <taxon>Flavobacteriia</taxon>
        <taxon>Flavobacteriales</taxon>
        <taxon>Flavobacteriaceae</taxon>
        <taxon>Winogradskyella</taxon>
    </lineage>
</organism>
<dbReference type="OrthoDB" id="5464673at2"/>
<dbReference type="RefSeq" id="WP_092471253.1">
    <property type="nucleotide sequence ID" value="NZ_FNCZ01000021.1"/>
</dbReference>
<dbReference type="STRING" id="262004.SAMN04489796_1211"/>